<dbReference type="InterPro" id="IPR003961">
    <property type="entry name" value="FN3_dom"/>
</dbReference>
<evidence type="ECO:0000313" key="3">
    <source>
        <dbReference type="EMBL" id="MEF3831738.1"/>
    </source>
</evidence>
<dbReference type="Proteomes" id="UP001337305">
    <property type="component" value="Unassembled WGS sequence"/>
</dbReference>
<name>A0ABU7XM02_9FLAO</name>
<dbReference type="InterPro" id="IPR050713">
    <property type="entry name" value="RTP_Phos/Ushers"/>
</dbReference>
<dbReference type="Pfam" id="PF00041">
    <property type="entry name" value="fn3"/>
    <property type="match status" value="2"/>
</dbReference>
<proteinExistence type="predicted"/>
<sequence length="742" mass="79416">MKIIIKTIFLLICSISFAQFDMSYQAILDEATTQGYALPSTADQAIQNQVIVSTKANGIWASSDLILYFKGSGDKNFKLINWKNPTGPKATEDDFGGALTWGATGVKGDGLNLINTRFNPTSSGLNYLQNDAGVYVKVTQAYTTKHNIFGNAKVSINTIFSRPEINSDGSLPPVFTFPGTGLFGLSRNNATTYIVSVDSALTTLTHSSGSNTNEELKALGYGTVLTSNYTRFDGEVAYVIIGSDMSDKLSDMATAFETTSGDTQAPTASTLSSTSQTSTTVDLSWAGATDNAAVTGYKVYKDAVLETTLGNVSSYQVTGLTAATAYNFTVTALDAASNESVVSNTVVITTDSASNNIFLEGNAANLNNDADTIGSCTGVGVDITSVSNGDGTFKIRATANTTGTGRLVFYFPASTTGPHELRWTASESNGADGRTAQGKNSDGFGTFLTFTPKPSFSNTPTEYVSTLTNLDGTGFSVEFFMYGMTIGDYIDIDNISIIPIVDSEVPSTSTLSSTAQTDTTVDLSWTAATDNVAVTNYKVYKDAVLETTLGNVLTYQVTGLTAATAYNFTVTALDAAGNESVVSNTLAITTNPASGGGSGNWTLNNQDVYYNTGNVGIGTTTPDEKLAVNGNIHAKEIRVDLNDWPDYVFTKSYDLPTLKQVEEYIKRKGHLPNIPSAKEVEESGIQLGDMNAKLLEKIEELTLYILQQQRKIDKKDIVILDLEERLKTQESRLKKIENLLKL</sequence>
<accession>A0ABU7XM02</accession>
<keyword evidence="1" id="KW-0732">Signal</keyword>
<gene>
    <name evidence="3" type="ORF">N1F79_01225</name>
</gene>
<dbReference type="PANTHER" id="PTHR46957">
    <property type="entry name" value="CYTOKINE RECEPTOR"/>
    <property type="match status" value="1"/>
</dbReference>
<evidence type="ECO:0000256" key="1">
    <source>
        <dbReference type="SAM" id="SignalP"/>
    </source>
</evidence>
<dbReference type="PROSITE" id="PS50853">
    <property type="entry name" value="FN3"/>
    <property type="match status" value="2"/>
</dbReference>
<dbReference type="RefSeq" id="WP_303308742.1">
    <property type="nucleotide sequence ID" value="NZ_JAODOP010000001.1"/>
</dbReference>
<feature type="domain" description="Fibronectin type-III" evidence="2">
    <location>
        <begin position="505"/>
        <end position="593"/>
    </location>
</feature>
<dbReference type="SMART" id="SM00060">
    <property type="entry name" value="FN3"/>
    <property type="match status" value="2"/>
</dbReference>
<evidence type="ECO:0000313" key="4">
    <source>
        <dbReference type="Proteomes" id="UP001337305"/>
    </source>
</evidence>
<keyword evidence="4" id="KW-1185">Reference proteome</keyword>
<dbReference type="InterPro" id="IPR013783">
    <property type="entry name" value="Ig-like_fold"/>
</dbReference>
<dbReference type="EMBL" id="JAODOP010000001">
    <property type="protein sequence ID" value="MEF3831738.1"/>
    <property type="molecule type" value="Genomic_DNA"/>
</dbReference>
<protein>
    <submittedName>
        <fullName evidence="3">Fibronectin type III domain-containing protein</fullName>
    </submittedName>
</protein>
<dbReference type="SUPFAM" id="SSF49265">
    <property type="entry name" value="Fibronectin type III"/>
    <property type="match status" value="2"/>
</dbReference>
<comment type="caution">
    <text evidence="3">The sequence shown here is derived from an EMBL/GenBank/DDBJ whole genome shotgun (WGS) entry which is preliminary data.</text>
</comment>
<dbReference type="CDD" id="cd00063">
    <property type="entry name" value="FN3"/>
    <property type="match status" value="2"/>
</dbReference>
<feature type="chain" id="PRO_5046866962" evidence="1">
    <location>
        <begin position="19"/>
        <end position="742"/>
    </location>
</feature>
<feature type="signal peptide" evidence="1">
    <location>
        <begin position="1"/>
        <end position="18"/>
    </location>
</feature>
<feature type="domain" description="Fibronectin type-III" evidence="2">
    <location>
        <begin position="265"/>
        <end position="353"/>
    </location>
</feature>
<dbReference type="InterPro" id="IPR036116">
    <property type="entry name" value="FN3_sf"/>
</dbReference>
<reference evidence="3 4" key="1">
    <citation type="submission" date="2022-09" db="EMBL/GenBank/DDBJ databases">
        <title>Genome sequencing of Flavivirga sp. MEBiC05379.</title>
        <authorList>
            <person name="Oh H.-M."/>
            <person name="Kwon K.K."/>
            <person name="Park M.J."/>
            <person name="Yang S.-H."/>
        </authorList>
    </citation>
    <scope>NUCLEOTIDE SEQUENCE [LARGE SCALE GENOMIC DNA]</scope>
    <source>
        <strain evidence="3 4">MEBiC05379</strain>
    </source>
</reference>
<dbReference type="PANTHER" id="PTHR46957:SF3">
    <property type="entry name" value="CYTOKINE RECEPTOR"/>
    <property type="match status" value="1"/>
</dbReference>
<organism evidence="3 4">
    <name type="scientific">Flavivirga spongiicola</name>
    <dbReference type="NCBI Taxonomy" id="421621"/>
    <lineage>
        <taxon>Bacteria</taxon>
        <taxon>Pseudomonadati</taxon>
        <taxon>Bacteroidota</taxon>
        <taxon>Flavobacteriia</taxon>
        <taxon>Flavobacteriales</taxon>
        <taxon>Flavobacteriaceae</taxon>
        <taxon>Flavivirga</taxon>
    </lineage>
</organism>
<evidence type="ECO:0000259" key="2">
    <source>
        <dbReference type="PROSITE" id="PS50853"/>
    </source>
</evidence>
<dbReference type="Gene3D" id="2.60.40.10">
    <property type="entry name" value="Immunoglobulins"/>
    <property type="match status" value="2"/>
</dbReference>